<name>A0A7R8WIC7_9CRUS</name>
<organism evidence="2">
    <name type="scientific">Cyprideis torosa</name>
    <dbReference type="NCBI Taxonomy" id="163714"/>
    <lineage>
        <taxon>Eukaryota</taxon>
        <taxon>Metazoa</taxon>
        <taxon>Ecdysozoa</taxon>
        <taxon>Arthropoda</taxon>
        <taxon>Crustacea</taxon>
        <taxon>Oligostraca</taxon>
        <taxon>Ostracoda</taxon>
        <taxon>Podocopa</taxon>
        <taxon>Podocopida</taxon>
        <taxon>Cytherocopina</taxon>
        <taxon>Cytheroidea</taxon>
        <taxon>Cytherideidae</taxon>
        <taxon>Cyprideis</taxon>
    </lineage>
</organism>
<dbReference type="EMBL" id="OB662004">
    <property type="protein sequence ID" value="CAD7229326.1"/>
    <property type="molecule type" value="Genomic_DNA"/>
</dbReference>
<protein>
    <submittedName>
        <fullName evidence="2">Uncharacterized protein</fullName>
    </submittedName>
</protein>
<dbReference type="AlphaFoldDB" id="A0A7R8WIC7"/>
<gene>
    <name evidence="2" type="ORF">CTOB1V02_LOCUS7198</name>
</gene>
<accession>A0A7R8WIC7</accession>
<feature type="region of interest" description="Disordered" evidence="1">
    <location>
        <begin position="1"/>
        <end position="42"/>
    </location>
</feature>
<evidence type="ECO:0000313" key="2">
    <source>
        <dbReference type="EMBL" id="CAD7229326.1"/>
    </source>
</evidence>
<evidence type="ECO:0000256" key="1">
    <source>
        <dbReference type="SAM" id="MobiDB-lite"/>
    </source>
</evidence>
<reference evidence="2" key="1">
    <citation type="submission" date="2020-11" db="EMBL/GenBank/DDBJ databases">
        <authorList>
            <person name="Tran Van P."/>
        </authorList>
    </citation>
    <scope>NUCLEOTIDE SEQUENCE</scope>
</reference>
<proteinExistence type="predicted"/>
<sequence>MNCCAKLPWSKRKRSVGVEPEENGQKVNKNEENSPELLNGTEVHERNPIDLIGQAVSDPKGFVGKILDDPRLLGKTVDTVAKFVPQLQDFCRGRYKLKGRTFKRGDNPYRTTFKTDILSVSESV</sequence>